<reference evidence="1 2" key="2">
    <citation type="submission" date="2019-08" db="EMBL/GenBank/DDBJ databases">
        <title>Jejuicoccus antrihumi gen. nov., sp. nov., a new member of the family Dermacoccaceae isolated from a cave.</title>
        <authorList>
            <person name="Schumann P."/>
            <person name="Kim I.S."/>
        </authorList>
    </citation>
    <scope>NUCLEOTIDE SEQUENCE [LARGE SCALE GENOMIC DNA]</scope>
    <source>
        <strain evidence="1 2">C5-26</strain>
    </source>
</reference>
<dbReference type="Proteomes" id="UP000320244">
    <property type="component" value="Unassembled WGS sequence"/>
</dbReference>
<dbReference type="EMBL" id="VCQV01000001">
    <property type="protein sequence ID" value="TWP39014.1"/>
    <property type="molecule type" value="Genomic_DNA"/>
</dbReference>
<accession>A0A563EB53</accession>
<gene>
    <name evidence="1" type="ORF">FGL98_01075</name>
</gene>
<proteinExistence type="predicted"/>
<dbReference type="RefSeq" id="WP_146314796.1">
    <property type="nucleotide sequence ID" value="NZ_VCQV01000001.1"/>
</dbReference>
<evidence type="ECO:0000313" key="1">
    <source>
        <dbReference type="EMBL" id="TWP39014.1"/>
    </source>
</evidence>
<dbReference type="AlphaFoldDB" id="A0A563EB53"/>
<name>A0A563EB53_9MICO</name>
<evidence type="ECO:0000313" key="2">
    <source>
        <dbReference type="Proteomes" id="UP000320244"/>
    </source>
</evidence>
<dbReference type="OrthoDB" id="3731485at2"/>
<keyword evidence="2" id="KW-1185">Reference proteome</keyword>
<reference evidence="1 2" key="1">
    <citation type="submission" date="2019-05" db="EMBL/GenBank/DDBJ databases">
        <authorList>
            <person name="Lee S.D."/>
        </authorList>
    </citation>
    <scope>NUCLEOTIDE SEQUENCE [LARGE SCALE GENOMIC DNA]</scope>
    <source>
        <strain evidence="1 2">C5-26</strain>
    </source>
</reference>
<organism evidence="1 2">
    <name type="scientific">Leekyejoonella antrihumi</name>
    <dbReference type="NCBI Taxonomy" id="1660198"/>
    <lineage>
        <taxon>Bacteria</taxon>
        <taxon>Bacillati</taxon>
        <taxon>Actinomycetota</taxon>
        <taxon>Actinomycetes</taxon>
        <taxon>Micrococcales</taxon>
        <taxon>Dermacoccaceae</taxon>
        <taxon>Leekyejoonella</taxon>
    </lineage>
</organism>
<sequence>MTQYLMIFSDRADAEEVAQELSEEEFTEVHVVREVLAGEDDSEDRDWAVHVVEDTIDDESGAVAKALRARFTDAAERRGGRLQDGPGAPA</sequence>
<comment type="caution">
    <text evidence="1">The sequence shown here is derived from an EMBL/GenBank/DDBJ whole genome shotgun (WGS) entry which is preliminary data.</text>
</comment>
<protein>
    <submittedName>
        <fullName evidence="1">Uncharacterized protein</fullName>
    </submittedName>
</protein>